<keyword evidence="1" id="KW-0378">Hydrolase</keyword>
<evidence type="ECO:0000313" key="1">
    <source>
        <dbReference type="EMBL" id="MEW9492320.1"/>
    </source>
</evidence>
<proteinExistence type="predicted"/>
<dbReference type="EC" id="3.1.11.2" evidence="1"/>
<sequence length="247" mass="28631">MKIVSWNVNGIRSALSKGLVEEVKRLNADVLLLQETRGEVVPLDFVLMGYKVISFQAVRKGYSGVMTLTKIPTLREVKGLGKREFDDEGRVITVEFKDFYLLNCYFPRAGDGLSRLDFKLSFDKELEEFAQRLRKEKPVVVCGDFNVAHQDIDMAFYDPTIPGLSPQEREWFSHFLSMGYVDSFRLLHPSERKYSWWSYRGRSKEKNRGLRLDYCVVSEELKEKVKEADIVTEVNISDHAPIYLILE</sequence>
<gene>
    <name evidence="1" type="ORF">TQ35_0009000</name>
</gene>
<protein>
    <submittedName>
        <fullName evidence="1">Exodeoxyribonuclease III</fullName>
        <ecNumber evidence="1">3.1.11.2</ecNumber>
    </submittedName>
</protein>
<reference evidence="1" key="1">
    <citation type="submission" date="2024-07" db="EMBL/GenBank/DDBJ databases">
        <title>Metagenome and Metagenome-Assembled Genomes of Archaea from a hot spring from the geothermal field of Los Azufres, Mexico.</title>
        <authorList>
            <person name="Marin-Paredes R."/>
            <person name="Martinez-Romero E."/>
            <person name="Servin-Garciduenas L.E."/>
        </authorList>
    </citation>
    <scope>NUCLEOTIDE SEQUENCE</scope>
    <source>
        <strain evidence="1">AZ1-454</strain>
    </source>
</reference>
<organism evidence="1 2">
    <name type="scientific">Candidatus Aramenus sulfurataquae</name>
    <dbReference type="NCBI Taxonomy" id="1326980"/>
    <lineage>
        <taxon>Archaea</taxon>
        <taxon>Thermoproteota</taxon>
        <taxon>Thermoprotei</taxon>
        <taxon>Sulfolobales</taxon>
        <taxon>Sulfolobaceae</taxon>
        <taxon>Candidatus Aramenus</taxon>
    </lineage>
</organism>
<comment type="caution">
    <text evidence="1">The sequence shown here is derived from an EMBL/GenBank/DDBJ whole genome shotgun (WGS) entry which is preliminary data.</text>
</comment>
<evidence type="ECO:0000313" key="2">
    <source>
        <dbReference type="Proteomes" id="UP000053480"/>
    </source>
</evidence>
<dbReference type="Proteomes" id="UP000053480">
    <property type="component" value="Unassembled WGS sequence"/>
</dbReference>
<name>A0ACC6TRB8_9CREN</name>
<dbReference type="EMBL" id="JZWS03000022">
    <property type="protein sequence ID" value="MEW9492320.1"/>
    <property type="molecule type" value="Genomic_DNA"/>
</dbReference>
<accession>A0ACC6TRB8</accession>